<gene>
    <name evidence="5" type="primary">ABSGL_04909.1 scaffold 6065</name>
</gene>
<dbReference type="PANTHER" id="PTHR13390">
    <property type="entry name" value="LIPASE"/>
    <property type="match status" value="1"/>
</dbReference>
<accession>A0A168MVP5</accession>
<dbReference type="InterPro" id="IPR012882">
    <property type="entry name" value="Fmp46"/>
</dbReference>
<organism evidence="5">
    <name type="scientific">Absidia glauca</name>
    <name type="common">Pin mould</name>
    <dbReference type="NCBI Taxonomy" id="4829"/>
    <lineage>
        <taxon>Eukaryota</taxon>
        <taxon>Fungi</taxon>
        <taxon>Fungi incertae sedis</taxon>
        <taxon>Mucoromycota</taxon>
        <taxon>Mucoromycotina</taxon>
        <taxon>Mucoromycetes</taxon>
        <taxon>Mucorales</taxon>
        <taxon>Cunninghamellaceae</taxon>
        <taxon>Absidia</taxon>
    </lineage>
</organism>
<dbReference type="GO" id="GO:0005739">
    <property type="term" value="C:mitochondrion"/>
    <property type="evidence" value="ECO:0007669"/>
    <property type="project" value="InterPro"/>
</dbReference>
<evidence type="ECO:0000256" key="3">
    <source>
        <dbReference type="ARBA" id="ARBA00022677"/>
    </source>
</evidence>
<keyword evidence="4" id="KW-0378">Hydrolase</keyword>
<dbReference type="InParanoid" id="A0A168MVP5"/>
<evidence type="ECO:0000256" key="4">
    <source>
        <dbReference type="ARBA" id="ARBA00022801"/>
    </source>
</evidence>
<keyword evidence="6" id="KW-1185">Reference proteome</keyword>
<dbReference type="OrthoDB" id="448051at2759"/>
<dbReference type="Proteomes" id="UP000078561">
    <property type="component" value="Unassembled WGS sequence"/>
</dbReference>
<dbReference type="GO" id="GO:0016298">
    <property type="term" value="F:lipase activity"/>
    <property type="evidence" value="ECO:0007669"/>
    <property type="project" value="InterPro"/>
</dbReference>
<comment type="similarity">
    <text evidence="2">Belongs to the AB hydrolase superfamily. LDAH family.</text>
</comment>
<dbReference type="SUPFAM" id="SSF52833">
    <property type="entry name" value="Thioredoxin-like"/>
    <property type="match status" value="1"/>
</dbReference>
<dbReference type="Pfam" id="PF07955">
    <property type="entry name" value="DUF1687"/>
    <property type="match status" value="1"/>
</dbReference>
<dbReference type="PANTHER" id="PTHR13390:SF0">
    <property type="entry name" value="LIPID DROPLET-ASSOCIATED HYDROLASE"/>
    <property type="match status" value="1"/>
</dbReference>
<dbReference type="STRING" id="4829.A0A168MVP5"/>
<dbReference type="InterPro" id="IPR019363">
    <property type="entry name" value="LDAH"/>
</dbReference>
<dbReference type="InterPro" id="IPR029058">
    <property type="entry name" value="AB_hydrolase_fold"/>
</dbReference>
<dbReference type="Pfam" id="PF10230">
    <property type="entry name" value="LIDHydrolase"/>
    <property type="match status" value="1"/>
</dbReference>
<dbReference type="GO" id="GO:0019915">
    <property type="term" value="P:lipid storage"/>
    <property type="evidence" value="ECO:0007669"/>
    <property type="project" value="InterPro"/>
</dbReference>
<evidence type="ECO:0000313" key="5">
    <source>
        <dbReference type="EMBL" id="SAL99308.1"/>
    </source>
</evidence>
<proteinExistence type="inferred from homology"/>
<reference evidence="5" key="1">
    <citation type="submission" date="2016-04" db="EMBL/GenBank/DDBJ databases">
        <authorList>
            <person name="Evans L.H."/>
            <person name="Alamgir A."/>
            <person name="Owens N."/>
            <person name="Weber N.D."/>
            <person name="Virtaneva K."/>
            <person name="Barbian K."/>
            <person name="Babar A."/>
            <person name="Rosenke K."/>
        </authorList>
    </citation>
    <scope>NUCLEOTIDE SEQUENCE [LARGE SCALE GENOMIC DNA]</scope>
    <source>
        <strain evidence="5">CBS 101.48</strain>
    </source>
</reference>
<evidence type="ECO:0008006" key="7">
    <source>
        <dbReference type="Google" id="ProtNLM"/>
    </source>
</evidence>
<dbReference type="EMBL" id="LT552609">
    <property type="protein sequence ID" value="SAL99308.1"/>
    <property type="molecule type" value="Genomic_DNA"/>
</dbReference>
<dbReference type="GO" id="GO:0005811">
    <property type="term" value="C:lipid droplet"/>
    <property type="evidence" value="ECO:0007669"/>
    <property type="project" value="UniProtKB-SubCell"/>
</dbReference>
<dbReference type="SUPFAM" id="SSF53474">
    <property type="entry name" value="alpha/beta-Hydrolases"/>
    <property type="match status" value="1"/>
</dbReference>
<evidence type="ECO:0000256" key="2">
    <source>
        <dbReference type="ARBA" id="ARBA00008300"/>
    </source>
</evidence>
<comment type="subcellular location">
    <subcellularLocation>
        <location evidence="1">Lipid droplet</location>
    </subcellularLocation>
</comment>
<evidence type="ECO:0000256" key="1">
    <source>
        <dbReference type="ARBA" id="ARBA00004502"/>
    </source>
</evidence>
<dbReference type="Gene3D" id="3.40.30.10">
    <property type="entry name" value="Glutaredoxin"/>
    <property type="match status" value="1"/>
</dbReference>
<dbReference type="OMA" id="WVPVSYY"/>
<name>A0A168MVP5_ABSGL</name>
<protein>
    <recommendedName>
        <fullName evidence="7">AB hydrolase-1 domain-containing protein</fullName>
    </recommendedName>
</protein>
<dbReference type="Gene3D" id="3.40.50.1820">
    <property type="entry name" value="alpha/beta hydrolase"/>
    <property type="match status" value="1"/>
</dbReference>
<sequence length="405" mass="45367">MRPNAFQKPLRTVWNVANHATESLWWPAAAQKEQQRTKTVLLFVCGNPGLVEYYTDFLNAIYEQAANPYLEIVGVSHLGHSLGPHASGPQPLYGLQEQIDHKIACLDLLRSENPSDTQYILMGHSMGSYVCAEVLKQRQQHNIIRLIALFPTLREIALTPNGVTLSRSLFRVPLPIVSGVVGLASLIPGPIRQSLTGLITGQKGNGLKVTAHGLMHASVVKNVVHMARQEMELIKELDDDFYATHVDKFIMYYSRNDQWAPLDHYEFMTEKFPNAQVHLCAEDIPHAFIIVETSRRALALLQARQHRPSSGEDAYRVDIIGAETLPTKDQLNQMASYLHGWQPLVSEQRQPMPSTMQDAQDILLKDPEALKRPIVVDWSNGKAAVGDASLDTVEALIKHRLDLKE</sequence>
<dbReference type="InterPro" id="IPR036249">
    <property type="entry name" value="Thioredoxin-like_sf"/>
</dbReference>
<keyword evidence="3" id="KW-0551">Lipid droplet</keyword>
<dbReference type="AlphaFoldDB" id="A0A168MVP5"/>
<dbReference type="GO" id="GO:0016491">
    <property type="term" value="F:oxidoreductase activity"/>
    <property type="evidence" value="ECO:0007669"/>
    <property type="project" value="InterPro"/>
</dbReference>
<evidence type="ECO:0000313" key="6">
    <source>
        <dbReference type="Proteomes" id="UP000078561"/>
    </source>
</evidence>